<accession>A0AAD3TQA0</accession>
<dbReference type="AlphaFoldDB" id="A0AAD3TQA0"/>
<feature type="domain" description="F-box" evidence="1">
    <location>
        <begin position="5"/>
        <end position="51"/>
    </location>
</feature>
<evidence type="ECO:0000313" key="2">
    <source>
        <dbReference type="EMBL" id="GMK54649.1"/>
    </source>
</evidence>
<dbReference type="Gene3D" id="1.20.1280.50">
    <property type="match status" value="1"/>
</dbReference>
<dbReference type="InterPro" id="IPR036047">
    <property type="entry name" value="F-box-like_dom_sf"/>
</dbReference>
<keyword evidence="3" id="KW-1185">Reference proteome</keyword>
<name>A0AAD3TQA0_9TREE</name>
<dbReference type="SMART" id="SM00256">
    <property type="entry name" value="FBOX"/>
    <property type="match status" value="1"/>
</dbReference>
<evidence type="ECO:0000259" key="1">
    <source>
        <dbReference type="PROSITE" id="PS50181"/>
    </source>
</evidence>
<evidence type="ECO:0000313" key="3">
    <source>
        <dbReference type="Proteomes" id="UP001222932"/>
    </source>
</evidence>
<reference evidence="2" key="2">
    <citation type="submission" date="2023-06" db="EMBL/GenBank/DDBJ databases">
        <authorList>
            <person name="Kobayashi Y."/>
            <person name="Kayamori A."/>
            <person name="Aoki K."/>
            <person name="Shiwa Y."/>
            <person name="Fujita N."/>
            <person name="Sugita T."/>
            <person name="Iwasaki W."/>
            <person name="Tanaka N."/>
            <person name="Takashima M."/>
        </authorList>
    </citation>
    <scope>NUCLEOTIDE SEQUENCE</scope>
    <source>
        <strain evidence="2">HIS016</strain>
    </source>
</reference>
<gene>
    <name evidence="2" type="ORF">CspeluHIS016_0112350</name>
</gene>
<organism evidence="2 3">
    <name type="scientific">Cutaneotrichosporon spelunceum</name>
    <dbReference type="NCBI Taxonomy" id="1672016"/>
    <lineage>
        <taxon>Eukaryota</taxon>
        <taxon>Fungi</taxon>
        <taxon>Dikarya</taxon>
        <taxon>Basidiomycota</taxon>
        <taxon>Agaricomycotina</taxon>
        <taxon>Tremellomycetes</taxon>
        <taxon>Trichosporonales</taxon>
        <taxon>Trichosporonaceae</taxon>
        <taxon>Cutaneotrichosporon</taxon>
    </lineage>
</organism>
<reference evidence="2" key="1">
    <citation type="journal article" date="2023" name="BMC Genomics">
        <title>Chromosome-level genome assemblies of Cutaneotrichosporon spp. (Trichosporonales, Basidiomycota) reveal imbalanced evolution between nucleotide sequences and chromosome synteny.</title>
        <authorList>
            <person name="Kobayashi Y."/>
            <person name="Kayamori A."/>
            <person name="Aoki K."/>
            <person name="Shiwa Y."/>
            <person name="Matsutani M."/>
            <person name="Fujita N."/>
            <person name="Sugita T."/>
            <person name="Iwasaki W."/>
            <person name="Tanaka N."/>
            <person name="Takashima M."/>
        </authorList>
    </citation>
    <scope>NUCLEOTIDE SEQUENCE</scope>
    <source>
        <strain evidence="2">HIS016</strain>
    </source>
</reference>
<dbReference type="SUPFAM" id="SSF81383">
    <property type="entry name" value="F-box domain"/>
    <property type="match status" value="1"/>
</dbReference>
<dbReference type="Proteomes" id="UP001222932">
    <property type="component" value="Unassembled WGS sequence"/>
</dbReference>
<proteinExistence type="predicted"/>
<protein>
    <recommendedName>
        <fullName evidence="1">F-box domain-containing protein</fullName>
    </recommendedName>
</protein>
<dbReference type="PROSITE" id="PS50181">
    <property type="entry name" value="FBOX"/>
    <property type="match status" value="1"/>
</dbReference>
<sequence length="628" mass="70993">MDSSTDPISVLGQDVFLLVLEYLRPVDVLAVHNVSHSWRDFLHDHDIWRRTCRREGIDVREHLHAQAERAALNSGQEYTGELGVEVTVDDYRRAYLDSVRLAASWGRRFGYETLVKMPAFKVRSIYLDHGEDYIYALTETSMSSREECLLVLNKYTGHLLQRIPGITQSANISVAAGYVSVSQHTRDSPRDRRREYSPLGTVTVFRTATAATRANAAWRNCGPLEFACQLSDEVVRQSDVMNVKLVRGQGILVTVNKATATAHLINLDQGLRNSIALGSLDTIDSSCLGDQDVTGNGKEPKVWSVNITDDHLFVVTQYQVHIYRHSGDKITAYPDPCADYLTHAGLGYAVDCYYPYNAEQTGTTLTPPKSRPPGFDVTFTLEQALIGSHPESHEFSEAIEFGFAFPSDWDDYDSDDSESQRMQRAVRIDGMNPWMQDVSFTTNDLVIRGRQGAIFVVRNYRRVLRDICDIEEAQERVAYIGRHTIVIGFCETNDVVACYGNHIAVHSAHSLIFLIDTTQLPQMPWTGDEDTTLSAITHAFEVSSLEKIQEESSLVMDARGLYLADWDRGMPGVIEYESLHEAYRNDDSWPFPIRPHWACMKAWVFRPTAALLHRPYAKTWAEAVKRHD</sequence>
<dbReference type="InterPro" id="IPR001810">
    <property type="entry name" value="F-box_dom"/>
</dbReference>
<dbReference type="Pfam" id="PF12937">
    <property type="entry name" value="F-box-like"/>
    <property type="match status" value="1"/>
</dbReference>
<comment type="caution">
    <text evidence="2">The sequence shown here is derived from an EMBL/GenBank/DDBJ whole genome shotgun (WGS) entry which is preliminary data.</text>
</comment>
<dbReference type="EMBL" id="BTCM01000001">
    <property type="protein sequence ID" value="GMK54649.1"/>
    <property type="molecule type" value="Genomic_DNA"/>
</dbReference>